<reference evidence="1 2" key="1">
    <citation type="submission" date="2018-09" db="EMBL/GenBank/DDBJ databases">
        <title>Novel species of Arthrobacter.</title>
        <authorList>
            <person name="Liu Q."/>
            <person name="Xin Y.-H."/>
        </authorList>
    </citation>
    <scope>NUCLEOTIDE SEQUENCE [LARGE SCALE GENOMIC DNA]</scope>
    <source>
        <strain evidence="1 2">Hz2</strain>
    </source>
</reference>
<comment type="caution">
    <text evidence="1">The sequence shown here is derived from an EMBL/GenBank/DDBJ whole genome shotgun (WGS) entry which is preliminary data.</text>
</comment>
<proteinExistence type="predicted"/>
<gene>
    <name evidence="1" type="ORF">D6T63_17025</name>
</gene>
<dbReference type="EMBL" id="QZVT01000013">
    <property type="protein sequence ID" value="RJT75968.1"/>
    <property type="molecule type" value="Genomic_DNA"/>
</dbReference>
<evidence type="ECO:0000313" key="1">
    <source>
        <dbReference type="EMBL" id="RJT75968.1"/>
    </source>
</evidence>
<protein>
    <submittedName>
        <fullName evidence="1">Uncharacterized protein</fullName>
    </submittedName>
</protein>
<organism evidence="1 2">
    <name type="scientific">Arthrobacter cheniae</name>
    <dbReference type="NCBI Taxonomy" id="1258888"/>
    <lineage>
        <taxon>Bacteria</taxon>
        <taxon>Bacillati</taxon>
        <taxon>Actinomycetota</taxon>
        <taxon>Actinomycetes</taxon>
        <taxon>Micrococcales</taxon>
        <taxon>Micrococcaceae</taxon>
        <taxon>Arthrobacter</taxon>
    </lineage>
</organism>
<name>A0A3A5LYG9_9MICC</name>
<dbReference type="Proteomes" id="UP000272560">
    <property type="component" value="Unassembled WGS sequence"/>
</dbReference>
<sequence>MKSPTFGIAVSTAVLVPGAVCFRRPTHDQAFMAHVLRLLCSESGDGSVGTFDPAAEEISLEN</sequence>
<accession>A0A3A5LYG9</accession>
<dbReference type="AlphaFoldDB" id="A0A3A5LYG9"/>
<keyword evidence="2" id="KW-1185">Reference proteome</keyword>
<evidence type="ECO:0000313" key="2">
    <source>
        <dbReference type="Proteomes" id="UP000272560"/>
    </source>
</evidence>